<feature type="non-terminal residue" evidence="1">
    <location>
        <position position="148"/>
    </location>
</feature>
<keyword evidence="2" id="KW-1185">Reference proteome</keyword>
<evidence type="ECO:0000313" key="1">
    <source>
        <dbReference type="EMBL" id="RIA97397.1"/>
    </source>
</evidence>
<gene>
    <name evidence="1" type="ORF">C1645_871367</name>
</gene>
<dbReference type="EMBL" id="QKYT01000030">
    <property type="protein sequence ID" value="RIA97397.1"/>
    <property type="molecule type" value="Genomic_DNA"/>
</dbReference>
<dbReference type="STRING" id="658196.A0A397TLR3"/>
<protein>
    <submittedName>
        <fullName evidence="1">Uncharacterized protein</fullName>
    </submittedName>
</protein>
<dbReference type="AlphaFoldDB" id="A0A397TLR3"/>
<sequence length="148" mass="18092">MLDNYCESKNQEELIEWVPYNELENITNIESSFFYSSICNNFIFDWDTSKLNWDRRPKYMEAMLMNFENLNDLINYEYEILKSSQIYTTYKYFKIFGISKDPMKLNFILIIEYDFLEFLYNYKSTHFHKIFGISKDPVYNNNYVLVAH</sequence>
<organism evidence="1 2">
    <name type="scientific">Glomus cerebriforme</name>
    <dbReference type="NCBI Taxonomy" id="658196"/>
    <lineage>
        <taxon>Eukaryota</taxon>
        <taxon>Fungi</taxon>
        <taxon>Fungi incertae sedis</taxon>
        <taxon>Mucoromycota</taxon>
        <taxon>Glomeromycotina</taxon>
        <taxon>Glomeromycetes</taxon>
        <taxon>Glomerales</taxon>
        <taxon>Glomeraceae</taxon>
        <taxon>Glomus</taxon>
    </lineage>
</organism>
<name>A0A397TLR3_9GLOM</name>
<accession>A0A397TLR3</accession>
<evidence type="ECO:0000313" key="2">
    <source>
        <dbReference type="Proteomes" id="UP000265703"/>
    </source>
</evidence>
<comment type="caution">
    <text evidence="1">The sequence shown here is derived from an EMBL/GenBank/DDBJ whole genome shotgun (WGS) entry which is preliminary data.</text>
</comment>
<dbReference type="Proteomes" id="UP000265703">
    <property type="component" value="Unassembled WGS sequence"/>
</dbReference>
<reference evidence="1 2" key="1">
    <citation type="submission" date="2018-06" db="EMBL/GenBank/DDBJ databases">
        <title>Comparative genomics reveals the genomic features of Rhizophagus irregularis, R. cerebriforme, R. diaphanum and Gigaspora rosea, and their symbiotic lifestyle signature.</title>
        <authorList>
            <person name="Morin E."/>
            <person name="San Clemente H."/>
            <person name="Chen E.C.H."/>
            <person name="De La Providencia I."/>
            <person name="Hainaut M."/>
            <person name="Kuo A."/>
            <person name="Kohler A."/>
            <person name="Murat C."/>
            <person name="Tang N."/>
            <person name="Roy S."/>
            <person name="Loubradou J."/>
            <person name="Henrissat B."/>
            <person name="Grigoriev I.V."/>
            <person name="Corradi N."/>
            <person name="Roux C."/>
            <person name="Martin F.M."/>
        </authorList>
    </citation>
    <scope>NUCLEOTIDE SEQUENCE [LARGE SCALE GENOMIC DNA]</scope>
    <source>
        <strain evidence="1 2">DAOM 227022</strain>
    </source>
</reference>
<proteinExistence type="predicted"/>